<gene>
    <name evidence="3" type="primary">LOC101493543</name>
</gene>
<dbReference type="GeneID" id="101493543"/>
<dbReference type="KEGG" id="cam:101493543"/>
<accession>A0A1S2YDL1</accession>
<protein>
    <submittedName>
        <fullName evidence="3">Uncharacterized protein At3g17950</fullName>
    </submittedName>
</protein>
<dbReference type="InterPro" id="IPR040344">
    <property type="entry name" value="At3g17950-like"/>
</dbReference>
<feature type="compositionally biased region" description="Low complexity" evidence="1">
    <location>
        <begin position="18"/>
        <end position="34"/>
    </location>
</feature>
<reference evidence="2" key="1">
    <citation type="journal article" date="2013" name="Nat. Biotechnol.">
        <title>Draft genome sequence of chickpea (Cicer arietinum) provides a resource for trait improvement.</title>
        <authorList>
            <person name="Varshney R.K."/>
            <person name="Song C."/>
            <person name="Saxena R.K."/>
            <person name="Azam S."/>
            <person name="Yu S."/>
            <person name="Sharpe A.G."/>
            <person name="Cannon S."/>
            <person name="Baek J."/>
            <person name="Rosen B.D."/>
            <person name="Tar'an B."/>
            <person name="Millan T."/>
            <person name="Zhang X."/>
            <person name="Ramsay L.D."/>
            <person name="Iwata A."/>
            <person name="Wang Y."/>
            <person name="Nelson W."/>
            <person name="Farmer A.D."/>
            <person name="Gaur P.M."/>
            <person name="Soderlund C."/>
            <person name="Penmetsa R.V."/>
            <person name="Xu C."/>
            <person name="Bharti A.K."/>
            <person name="He W."/>
            <person name="Winter P."/>
            <person name="Zhao S."/>
            <person name="Hane J.K."/>
            <person name="Carrasquilla-Garcia N."/>
            <person name="Condie J.A."/>
            <person name="Upadhyaya H.D."/>
            <person name="Luo M.C."/>
            <person name="Thudi M."/>
            <person name="Gowda C.L."/>
            <person name="Singh N.P."/>
            <person name="Lichtenzveig J."/>
            <person name="Gali K.K."/>
            <person name="Rubio J."/>
            <person name="Nadarajan N."/>
            <person name="Dolezel J."/>
            <person name="Bansal K.C."/>
            <person name="Xu X."/>
            <person name="Edwards D."/>
            <person name="Zhang G."/>
            <person name="Kahl G."/>
            <person name="Gil J."/>
            <person name="Singh K.B."/>
            <person name="Datta S.K."/>
            <person name="Jackson S.A."/>
            <person name="Wang J."/>
            <person name="Cook D.R."/>
        </authorList>
    </citation>
    <scope>NUCLEOTIDE SEQUENCE [LARGE SCALE GENOMIC DNA]</scope>
    <source>
        <strain evidence="2">cv. CDC Frontier</strain>
    </source>
</reference>
<sequence>MMLGPVPAPGGELVPHASSPTDSSISSSDLDTESTGSFFHDTSTTLGTLMGLTFSLPSQNRNTRSATAGTANSKRNLNANAEAIVLAKRRRRWWRFCGDADARSASLGEFLEIERRFGDDAFYGPAAELEGLVVDSQQQRNNDRALFADGRVLPPSVVDERASTAGTLCSRFPVSLTGICSGGAG</sequence>
<dbReference type="PANTHER" id="PTHR33544:SF15">
    <property type="entry name" value="OS06G0256800 PROTEIN"/>
    <property type="match status" value="1"/>
</dbReference>
<dbReference type="RefSeq" id="XP_004503264.1">
    <property type="nucleotide sequence ID" value="XM_004503207.3"/>
</dbReference>
<dbReference type="OrthoDB" id="1894399at2759"/>
<dbReference type="STRING" id="3827.A0A1S2YDL1"/>
<proteinExistence type="predicted"/>
<feature type="region of interest" description="Disordered" evidence="1">
    <location>
        <begin position="1"/>
        <end position="34"/>
    </location>
</feature>
<dbReference type="AlphaFoldDB" id="A0A1S2YDL1"/>
<dbReference type="Proteomes" id="UP000087171">
    <property type="component" value="Chromosome Ca6"/>
</dbReference>
<name>A0A1S2YDL1_CICAR</name>
<organism evidence="2 3">
    <name type="scientific">Cicer arietinum</name>
    <name type="common">Chickpea</name>
    <name type="synonym">Garbanzo</name>
    <dbReference type="NCBI Taxonomy" id="3827"/>
    <lineage>
        <taxon>Eukaryota</taxon>
        <taxon>Viridiplantae</taxon>
        <taxon>Streptophyta</taxon>
        <taxon>Embryophyta</taxon>
        <taxon>Tracheophyta</taxon>
        <taxon>Spermatophyta</taxon>
        <taxon>Magnoliopsida</taxon>
        <taxon>eudicotyledons</taxon>
        <taxon>Gunneridae</taxon>
        <taxon>Pentapetalae</taxon>
        <taxon>rosids</taxon>
        <taxon>fabids</taxon>
        <taxon>Fabales</taxon>
        <taxon>Fabaceae</taxon>
        <taxon>Papilionoideae</taxon>
        <taxon>50 kb inversion clade</taxon>
        <taxon>NPAAA clade</taxon>
        <taxon>Hologalegina</taxon>
        <taxon>IRL clade</taxon>
        <taxon>Cicereae</taxon>
        <taxon>Cicer</taxon>
    </lineage>
</organism>
<evidence type="ECO:0000256" key="1">
    <source>
        <dbReference type="SAM" id="MobiDB-lite"/>
    </source>
</evidence>
<dbReference type="PaxDb" id="3827-XP_004503264.1"/>
<keyword evidence="2" id="KW-1185">Reference proteome</keyword>
<dbReference type="PANTHER" id="PTHR33544">
    <property type="entry name" value="DUF4005 DOMAIN-CONTAINING PROTEIN-RELATED"/>
    <property type="match status" value="1"/>
</dbReference>
<evidence type="ECO:0000313" key="3">
    <source>
        <dbReference type="RefSeq" id="XP_004503264.1"/>
    </source>
</evidence>
<reference evidence="3" key="2">
    <citation type="submission" date="2025-08" db="UniProtKB">
        <authorList>
            <consortium name="RefSeq"/>
        </authorList>
    </citation>
    <scope>IDENTIFICATION</scope>
    <source>
        <tissue evidence="3">Etiolated seedlings</tissue>
    </source>
</reference>
<evidence type="ECO:0000313" key="2">
    <source>
        <dbReference type="Proteomes" id="UP000087171"/>
    </source>
</evidence>
<dbReference type="eggNOG" id="ENOG502RXK1">
    <property type="taxonomic scope" value="Eukaryota"/>
</dbReference>